<dbReference type="PRINTS" id="PR00368">
    <property type="entry name" value="FADPNR"/>
</dbReference>
<dbReference type="Pfam" id="PF00890">
    <property type="entry name" value="FAD_binding_2"/>
    <property type="match status" value="1"/>
</dbReference>
<dbReference type="Gene3D" id="3.90.700.10">
    <property type="entry name" value="Succinate dehydrogenase/fumarate reductase flavoprotein, catalytic domain"/>
    <property type="match status" value="1"/>
</dbReference>
<dbReference type="InterPro" id="IPR030664">
    <property type="entry name" value="SdhA/FrdA/AprA"/>
</dbReference>
<proteinExistence type="predicted"/>
<dbReference type="SUPFAM" id="SSF56425">
    <property type="entry name" value="Succinate dehydrogenase/fumarate reductase flavoprotein, catalytic domain"/>
    <property type="match status" value="1"/>
</dbReference>
<evidence type="ECO:0000313" key="8">
    <source>
        <dbReference type="Proteomes" id="UP000094056"/>
    </source>
</evidence>
<gene>
    <name evidence="7" type="ORF">SCARUB_01983</name>
</gene>
<dbReference type="Gene3D" id="1.20.58.100">
    <property type="entry name" value="Fumarate reductase/succinate dehydrogenase flavoprotein-like, C-terminal domain"/>
    <property type="match status" value="1"/>
</dbReference>
<dbReference type="InterPro" id="IPR037099">
    <property type="entry name" value="Fum_R/Succ_DH_flav-like_C_sf"/>
</dbReference>
<evidence type="ECO:0000256" key="4">
    <source>
        <dbReference type="PIRSR" id="PIRSR000171-1"/>
    </source>
</evidence>
<dbReference type="InterPro" id="IPR015939">
    <property type="entry name" value="Fum_Rdtase/Succ_DH_flav-like_C"/>
</dbReference>
<feature type="active site" description="Proton acceptor" evidence="4">
    <location>
        <position position="278"/>
    </location>
</feature>
<evidence type="ECO:0000259" key="6">
    <source>
        <dbReference type="Pfam" id="PF02910"/>
    </source>
</evidence>
<accession>A0A1E3XB49</accession>
<dbReference type="AlphaFoldDB" id="A0A1E3XB49"/>
<sequence length="560" mass="63127">MEELSTVKLETDILIIGGGAAGCMAAIEVKKLNPGIECVIMEKAHIERSGCLAMGINAINAYLAPDQTPEMYVKYVKDEFFGIIREDLVYSIAKGLNESIKQVEELGLPIEKDQYGNYRNRGERSVRIYGERIKPILATAVYRANAKVLNRVVTTNFIFDGERVRGAYGFGIRDGRFYVIRAKAVIVTTGGASRIYKPMKTGDARNTTWYCPWNVGTGYAMGIRIGAEMTSFENRFVPLRVKGVNAPTGTIGQGSNIKQRNAHGEEYLEERYKHLGGRKCLSLYRLMATLQENRAGRGPCYLDTRDLSIEEEKKLKEEYLNMNPAIVLLWANDGYGPRKQPVEIGAMEPVLIGGHCQAGYWIDRERRTTKKGLYAAGDVAGGAPKKYVSGAWVEGKIAARVAIEEVKGVELPHINDKEVNEEKERILCHMNGRGEISPEELEQAFHKIMDEYAGGATAGYELTESKLGIARKKLRKLEGKLQLLRARHKHDLVKCLELIDRFDVAKVLIEHLIYRKETRWPCFQNRIDFPERDDANWLGFVNSVYDPVDDRLKVIKRALK</sequence>
<evidence type="ECO:0000256" key="3">
    <source>
        <dbReference type="ARBA" id="ARBA00023002"/>
    </source>
</evidence>
<dbReference type="GO" id="GO:0005886">
    <property type="term" value="C:plasma membrane"/>
    <property type="evidence" value="ECO:0007669"/>
    <property type="project" value="TreeGrafter"/>
</dbReference>
<dbReference type="NCBIfam" id="NF005331">
    <property type="entry name" value="PRK06854.1-2"/>
    <property type="match status" value="1"/>
</dbReference>
<dbReference type="PANTHER" id="PTHR11632">
    <property type="entry name" value="SUCCINATE DEHYDROGENASE 2 FLAVOPROTEIN SUBUNIT"/>
    <property type="match status" value="1"/>
</dbReference>
<dbReference type="PRINTS" id="PR00411">
    <property type="entry name" value="PNDRDTASEI"/>
</dbReference>
<keyword evidence="2" id="KW-0285">Flavoprotein</keyword>
<organism evidence="7 8">
    <name type="scientific">Candidatus Scalindua rubra</name>
    <dbReference type="NCBI Taxonomy" id="1872076"/>
    <lineage>
        <taxon>Bacteria</taxon>
        <taxon>Pseudomonadati</taxon>
        <taxon>Planctomycetota</taxon>
        <taxon>Candidatus Brocadiia</taxon>
        <taxon>Candidatus Brocadiales</taxon>
        <taxon>Candidatus Scalinduaceae</taxon>
        <taxon>Candidatus Scalindua</taxon>
    </lineage>
</organism>
<evidence type="ECO:0000256" key="1">
    <source>
        <dbReference type="ARBA" id="ARBA00001974"/>
    </source>
</evidence>
<dbReference type="EMBL" id="MAYW01000045">
    <property type="protein sequence ID" value="ODS32877.1"/>
    <property type="molecule type" value="Genomic_DNA"/>
</dbReference>
<comment type="caution">
    <text evidence="7">The sequence shown here is derived from an EMBL/GenBank/DDBJ whole genome shotgun (WGS) entry which is preliminary data.</text>
</comment>
<dbReference type="SUPFAM" id="SSF46977">
    <property type="entry name" value="Succinate dehydrogenase/fumarate reductase flavoprotein C-terminal domain"/>
    <property type="match status" value="1"/>
</dbReference>
<dbReference type="Pfam" id="PF02910">
    <property type="entry name" value="Succ_DH_flav_C"/>
    <property type="match status" value="1"/>
</dbReference>
<evidence type="ECO:0000259" key="5">
    <source>
        <dbReference type="Pfam" id="PF00890"/>
    </source>
</evidence>
<reference evidence="7 8" key="1">
    <citation type="submission" date="2016-07" db="EMBL/GenBank/DDBJ databases">
        <title>Draft genome of Scalindua rubra, obtained from a brine-seawater interface in the Red Sea, sheds light on salt adaptation in anammox bacteria.</title>
        <authorList>
            <person name="Speth D.R."/>
            <person name="Lagkouvardos I."/>
            <person name="Wang Y."/>
            <person name="Qian P.-Y."/>
            <person name="Dutilh B.E."/>
            <person name="Jetten M.S."/>
        </authorList>
    </citation>
    <scope>NUCLEOTIDE SEQUENCE [LARGE SCALE GENOMIC DNA]</scope>
    <source>
        <strain evidence="7">BSI-1</strain>
    </source>
</reference>
<dbReference type="PANTHER" id="PTHR11632:SF73">
    <property type="entry name" value="BLR3196 PROTEIN"/>
    <property type="match status" value="1"/>
</dbReference>
<keyword evidence="3" id="KW-0560">Oxidoreductase</keyword>
<dbReference type="GO" id="GO:0009055">
    <property type="term" value="F:electron transfer activity"/>
    <property type="evidence" value="ECO:0007669"/>
    <property type="project" value="TreeGrafter"/>
</dbReference>
<evidence type="ECO:0000313" key="7">
    <source>
        <dbReference type="EMBL" id="ODS32877.1"/>
    </source>
</evidence>
<dbReference type="PATRIC" id="fig|1872076.5.peg.2336"/>
<dbReference type="InterPro" id="IPR027477">
    <property type="entry name" value="Succ_DH/fumarate_Rdtase_cat_sf"/>
</dbReference>
<dbReference type="Gene3D" id="3.50.50.60">
    <property type="entry name" value="FAD/NAD(P)-binding domain"/>
    <property type="match status" value="1"/>
</dbReference>
<dbReference type="GO" id="GO:0000104">
    <property type="term" value="F:succinate dehydrogenase activity"/>
    <property type="evidence" value="ECO:0007669"/>
    <property type="project" value="TreeGrafter"/>
</dbReference>
<dbReference type="GO" id="GO:0050660">
    <property type="term" value="F:flavin adenine dinucleotide binding"/>
    <property type="evidence" value="ECO:0007669"/>
    <property type="project" value="TreeGrafter"/>
</dbReference>
<dbReference type="PIRSF" id="PIRSF000171">
    <property type="entry name" value="SDHA_APRA_LASPO"/>
    <property type="match status" value="1"/>
</dbReference>
<feature type="domain" description="FAD-dependent oxidoreductase 2 FAD-binding" evidence="5">
    <location>
        <begin position="12"/>
        <end position="382"/>
    </location>
</feature>
<dbReference type="InterPro" id="IPR003953">
    <property type="entry name" value="FAD-dep_OxRdtase_2_FAD-bd"/>
</dbReference>
<feature type="domain" description="Fumarate reductase/succinate dehydrogenase flavoprotein-like C-terminal" evidence="6">
    <location>
        <begin position="446"/>
        <end position="550"/>
    </location>
</feature>
<dbReference type="SUPFAM" id="SSF51905">
    <property type="entry name" value="FAD/NAD(P)-binding domain"/>
    <property type="match status" value="1"/>
</dbReference>
<dbReference type="GO" id="GO:0009061">
    <property type="term" value="P:anaerobic respiration"/>
    <property type="evidence" value="ECO:0007669"/>
    <property type="project" value="TreeGrafter"/>
</dbReference>
<dbReference type="InterPro" id="IPR036188">
    <property type="entry name" value="FAD/NAD-bd_sf"/>
</dbReference>
<evidence type="ECO:0000256" key="2">
    <source>
        <dbReference type="ARBA" id="ARBA00022630"/>
    </source>
</evidence>
<protein>
    <submittedName>
        <fullName evidence="7">Putative adenylylsulfate reductase</fullName>
    </submittedName>
</protein>
<dbReference type="Proteomes" id="UP000094056">
    <property type="component" value="Unassembled WGS sequence"/>
</dbReference>
<comment type="cofactor">
    <cofactor evidence="1">
        <name>FAD</name>
        <dbReference type="ChEBI" id="CHEBI:57692"/>
    </cofactor>
</comment>
<name>A0A1E3XB49_9BACT</name>